<dbReference type="InterPro" id="IPR003582">
    <property type="entry name" value="ShKT_dom"/>
</dbReference>
<comment type="caution">
    <text evidence="1">Lacks conserved residue(s) required for the propagation of feature annotation.</text>
</comment>
<keyword evidence="2" id="KW-0732">Signal</keyword>
<name>A0A0B1S9Z2_OESDE</name>
<evidence type="ECO:0000313" key="5">
    <source>
        <dbReference type="Proteomes" id="UP000053660"/>
    </source>
</evidence>
<evidence type="ECO:0000259" key="3">
    <source>
        <dbReference type="PROSITE" id="PS51670"/>
    </source>
</evidence>
<protein>
    <submittedName>
        <fullName evidence="4">ShTK domain protein</fullName>
    </submittedName>
</protein>
<organism evidence="4 5">
    <name type="scientific">Oesophagostomum dentatum</name>
    <name type="common">Nodular worm</name>
    <dbReference type="NCBI Taxonomy" id="61180"/>
    <lineage>
        <taxon>Eukaryota</taxon>
        <taxon>Metazoa</taxon>
        <taxon>Ecdysozoa</taxon>
        <taxon>Nematoda</taxon>
        <taxon>Chromadorea</taxon>
        <taxon>Rhabditida</taxon>
        <taxon>Rhabditina</taxon>
        <taxon>Rhabditomorpha</taxon>
        <taxon>Strongyloidea</taxon>
        <taxon>Strongylidae</taxon>
        <taxon>Oesophagostomum</taxon>
    </lineage>
</organism>
<evidence type="ECO:0000313" key="4">
    <source>
        <dbReference type="EMBL" id="KHJ80701.1"/>
    </source>
</evidence>
<feature type="signal peptide" evidence="2">
    <location>
        <begin position="1"/>
        <end position="18"/>
    </location>
</feature>
<dbReference type="Proteomes" id="UP000053660">
    <property type="component" value="Unassembled WGS sequence"/>
</dbReference>
<feature type="chain" id="PRO_5002082353" evidence="2">
    <location>
        <begin position="19"/>
        <end position="66"/>
    </location>
</feature>
<dbReference type="AlphaFoldDB" id="A0A0B1S9Z2"/>
<evidence type="ECO:0000256" key="1">
    <source>
        <dbReference type="PROSITE-ProRule" id="PRU01005"/>
    </source>
</evidence>
<dbReference type="SMART" id="SM00254">
    <property type="entry name" value="ShKT"/>
    <property type="match status" value="1"/>
</dbReference>
<sequence>MLVQLLAVLLILNVFTHGIVTGANKPCKDELQSSICEKVKNHGQCSDPKTIEAMKRKCAKTCEFCK</sequence>
<feature type="domain" description="ShKT" evidence="3">
    <location>
        <begin position="27"/>
        <end position="65"/>
    </location>
</feature>
<dbReference type="Gene3D" id="1.10.10.1940">
    <property type="match status" value="1"/>
</dbReference>
<gene>
    <name evidence="4" type="ORF">OESDEN_19620</name>
</gene>
<proteinExistence type="predicted"/>
<dbReference type="EMBL" id="KN599996">
    <property type="protein sequence ID" value="KHJ80701.1"/>
    <property type="molecule type" value="Genomic_DNA"/>
</dbReference>
<reference evidence="4 5" key="1">
    <citation type="submission" date="2014-03" db="EMBL/GenBank/DDBJ databases">
        <title>Draft genome of the hookworm Oesophagostomum dentatum.</title>
        <authorList>
            <person name="Mitreva M."/>
        </authorList>
    </citation>
    <scope>NUCLEOTIDE SEQUENCE [LARGE SCALE GENOMIC DNA]</scope>
    <source>
        <strain evidence="4 5">OD-Hann</strain>
    </source>
</reference>
<keyword evidence="5" id="KW-1185">Reference proteome</keyword>
<accession>A0A0B1S9Z2</accession>
<dbReference type="Pfam" id="PF01549">
    <property type="entry name" value="ShK"/>
    <property type="match status" value="1"/>
</dbReference>
<dbReference type="PROSITE" id="PS51670">
    <property type="entry name" value="SHKT"/>
    <property type="match status" value="1"/>
</dbReference>
<evidence type="ECO:0000256" key="2">
    <source>
        <dbReference type="SAM" id="SignalP"/>
    </source>
</evidence>